<keyword evidence="2" id="KW-0345">HDL</keyword>
<comment type="similarity">
    <text evidence="1 2">Belongs to the SAA family.</text>
</comment>
<gene>
    <name evidence="4" type="primary">GLO1</name>
</gene>
<dbReference type="Gene3D" id="1.10.132.110">
    <property type="entry name" value="Serum amyloid A protein"/>
    <property type="match status" value="1"/>
</dbReference>
<reference evidence="4" key="2">
    <citation type="submission" date="2025-08" db="UniProtKB">
        <authorList>
            <consortium name="Ensembl"/>
        </authorList>
    </citation>
    <scope>IDENTIFICATION</scope>
    <source>
        <strain evidence="4">breed Abyssinian</strain>
    </source>
</reference>
<name>A0ABI7Y7U6_FELCA</name>
<reference evidence="4" key="3">
    <citation type="submission" date="2025-09" db="UniProtKB">
        <authorList>
            <consortium name="Ensembl"/>
        </authorList>
    </citation>
    <scope>IDENTIFICATION</scope>
    <source>
        <strain evidence="4">breed Abyssinian</strain>
    </source>
</reference>
<dbReference type="PRINTS" id="PR00306">
    <property type="entry name" value="SERUMAMYLOID"/>
</dbReference>
<dbReference type="Ensembl" id="ENSFCTT00005043517.1">
    <property type="protein sequence ID" value="ENSFCTP00005030958.1"/>
    <property type="gene ID" value="ENSFCTG00005015261.1"/>
</dbReference>
<dbReference type="InterPro" id="IPR052464">
    <property type="entry name" value="Synovial_Prolif_Regulator"/>
</dbReference>
<evidence type="ECO:0000256" key="2">
    <source>
        <dbReference type="RuleBase" id="RU000539"/>
    </source>
</evidence>
<dbReference type="PANTHER" id="PTHR23424">
    <property type="entry name" value="SERUM AMYLOID A"/>
    <property type="match status" value="1"/>
</dbReference>
<evidence type="ECO:0000313" key="4">
    <source>
        <dbReference type="Ensembl" id="ENSFCTP00005030958.1"/>
    </source>
</evidence>
<keyword evidence="5" id="KW-1185">Reference proteome</keyword>
<proteinExistence type="inferred from homology"/>
<evidence type="ECO:0000256" key="1">
    <source>
        <dbReference type="ARBA" id="ARBA00007745"/>
    </source>
</evidence>
<dbReference type="GeneTree" id="ENSGT00390000004737"/>
<dbReference type="Pfam" id="PF00277">
    <property type="entry name" value="SAA"/>
    <property type="match status" value="1"/>
</dbReference>
<organism evidence="4 5">
    <name type="scientific">Felis catus</name>
    <name type="common">Cat</name>
    <name type="synonym">Felis silvestris catus</name>
    <dbReference type="NCBI Taxonomy" id="9685"/>
    <lineage>
        <taxon>Eukaryota</taxon>
        <taxon>Metazoa</taxon>
        <taxon>Chordata</taxon>
        <taxon>Craniata</taxon>
        <taxon>Vertebrata</taxon>
        <taxon>Euteleostomi</taxon>
        <taxon>Mammalia</taxon>
        <taxon>Eutheria</taxon>
        <taxon>Laurasiatheria</taxon>
        <taxon>Carnivora</taxon>
        <taxon>Feliformia</taxon>
        <taxon>Felidae</taxon>
        <taxon>Felinae</taxon>
        <taxon>Felis</taxon>
    </lineage>
</organism>
<evidence type="ECO:0000256" key="3">
    <source>
        <dbReference type="SAM" id="MobiDB-lite"/>
    </source>
</evidence>
<reference evidence="4 5" key="1">
    <citation type="submission" date="2021-02" db="EMBL/GenBank/DDBJ databases">
        <title>Safari Cat Assemblies.</title>
        <authorList>
            <person name="Bredemeyer K.R."/>
            <person name="Murphy W.J."/>
        </authorList>
    </citation>
    <scope>NUCLEOTIDE SEQUENCE [LARGE SCALE GENOMIC DNA]</scope>
</reference>
<evidence type="ECO:0000313" key="5">
    <source>
        <dbReference type="Proteomes" id="UP000823872"/>
    </source>
</evidence>
<protein>
    <recommendedName>
        <fullName evidence="2">Serum amyloid A protein</fullName>
    </recommendedName>
</protein>
<sequence>MASSVKRPPKFPVTKGCGRLITAPLPTCLLLGPREPKLLRVLAWAELTDPTFPRMKLFVGILLCSLVLGVSSQRWLTFLKEAGQGTKDMWRAYSDMREANYIGADKYFHARGNHDAAQRGPGGAWAAKVISDARENSQRVTDFFSHRSSGHGAQDSKADQAANEWGRSGKDPNHFRPAGLPRKY</sequence>
<dbReference type="SMART" id="SM00197">
    <property type="entry name" value="SAA"/>
    <property type="match status" value="1"/>
</dbReference>
<comment type="function">
    <text evidence="2">Major acute phase reactant. Apolipoprotein of the HDL complex.</text>
</comment>
<accession>A0ABI7Y7U6</accession>
<dbReference type="Proteomes" id="UP000823872">
    <property type="component" value="Chromosome D1"/>
</dbReference>
<feature type="region of interest" description="Disordered" evidence="3">
    <location>
        <begin position="144"/>
        <end position="184"/>
    </location>
</feature>
<keyword evidence="2" id="KW-0011">Acute phase</keyword>
<dbReference type="InterPro" id="IPR000096">
    <property type="entry name" value="Serum_amyloid_A"/>
</dbReference>
<dbReference type="PANTHER" id="PTHR23424:SF29">
    <property type="entry name" value="SERUM AMYLOID A PROTEIN"/>
    <property type="match status" value="1"/>
</dbReference>